<dbReference type="GO" id="GO:0040029">
    <property type="term" value="P:epigenetic regulation of gene expression"/>
    <property type="evidence" value="ECO:0007669"/>
    <property type="project" value="TreeGrafter"/>
</dbReference>
<dbReference type="PATRIC" id="fig|199198.5.peg.2455"/>
<dbReference type="InterPro" id="IPR000286">
    <property type="entry name" value="HDACs"/>
</dbReference>
<organism evidence="4 5">
    <name type="scientific">Pseudomonas syringae pv. aceris</name>
    <dbReference type="NCBI Taxonomy" id="199198"/>
    <lineage>
        <taxon>Bacteria</taxon>
        <taxon>Pseudomonadati</taxon>
        <taxon>Pseudomonadota</taxon>
        <taxon>Gammaproteobacteria</taxon>
        <taxon>Pseudomonadales</taxon>
        <taxon>Pseudomonadaceae</taxon>
        <taxon>Pseudomonas</taxon>
        <taxon>Pseudomonas syringae</taxon>
    </lineage>
</organism>
<dbReference type="SUPFAM" id="SSF52768">
    <property type="entry name" value="Arginase/deacetylase"/>
    <property type="match status" value="1"/>
</dbReference>
<evidence type="ECO:0000256" key="2">
    <source>
        <dbReference type="ARBA" id="ARBA00022801"/>
    </source>
</evidence>
<reference evidence="4 5" key="1">
    <citation type="submission" date="2015-09" db="EMBL/GenBank/DDBJ databases">
        <title>Genome announcement of multiple Pseudomonas syringae strains.</title>
        <authorList>
            <person name="Thakur S."/>
            <person name="Wang P.W."/>
            <person name="Gong Y."/>
            <person name="Weir B.S."/>
            <person name="Guttman D.S."/>
        </authorList>
    </citation>
    <scope>NUCLEOTIDE SEQUENCE [LARGE SCALE GENOMIC DNA]</scope>
    <source>
        <strain evidence="4 5">ICMP2802</strain>
    </source>
</reference>
<evidence type="ECO:0000313" key="4">
    <source>
        <dbReference type="EMBL" id="KPW24014.1"/>
    </source>
</evidence>
<dbReference type="InterPro" id="IPR044150">
    <property type="entry name" value="HDAC_classIV"/>
</dbReference>
<dbReference type="GO" id="GO:0004407">
    <property type="term" value="F:histone deacetylase activity"/>
    <property type="evidence" value="ECO:0007669"/>
    <property type="project" value="InterPro"/>
</dbReference>
<accession>A0A0N8QF26</accession>
<dbReference type="CDD" id="cd09993">
    <property type="entry name" value="HDAC_classIV"/>
    <property type="match status" value="1"/>
</dbReference>
<feature type="domain" description="Histone deacetylase" evidence="3">
    <location>
        <begin position="259"/>
        <end position="526"/>
    </location>
</feature>
<gene>
    <name evidence="4" type="ORF">ALO91_04918</name>
</gene>
<dbReference type="PANTHER" id="PTHR10625">
    <property type="entry name" value="HISTONE DEACETYLASE HDAC1-RELATED"/>
    <property type="match status" value="1"/>
</dbReference>
<keyword evidence="2" id="KW-0378">Hydrolase</keyword>
<dbReference type="PRINTS" id="PR01270">
    <property type="entry name" value="HDASUPER"/>
</dbReference>
<dbReference type="InterPro" id="IPR023801">
    <property type="entry name" value="His_deacetylse_dom"/>
</dbReference>
<sequence length="545" mass="61027">MVGLIQSAPGSRLQRLEPLLMADPVQHVRFERVAVRKIGVIEVAGLILLHADCLHHLLRRLIVDRRERHDLLQLQALETTAQRGPGRLAGKAQAPVFVRQPPADFHGRGERCLETHDMQPGETYELAGVLALQRPEPEAQFGKMTTQPPDHGSTFETAQGVWKIAHDTRVRAHVGERRQVIVTPLPHQQSGAIKLEYRFHRFPRVTRHEWASVQPSAAPHNWAYGCFTGTIGLRPSNGRKMSLPLIYHEDYSPDFPADHRFPMDKFRLLRDYLIDSGLTSDVQLMRPELCPADILALAHDPSYISRYLSGDLSREDQRRLGLPWSEALARRTIRAVGGSLLTAEQALKHGLACHLAGGTHHAHYDYPAGFCIFNDLAVISQYLLQSGRVDKVLIFDCDVHQGDGTARILADTEDAITVSLHCEKNFPARKAQSDWDIPLPMGMGDADYLNVVDDLLNYLLPLYKPDLVLYDAGVDVHKDDALGYLQLTDQGLANRDEAVLRHCLSRDIPVMGVIGGGYSKDRLALARRHGILHHSAQRVWNDMGL</sequence>
<evidence type="ECO:0000256" key="1">
    <source>
        <dbReference type="ARBA" id="ARBA00005947"/>
    </source>
</evidence>
<dbReference type="Pfam" id="PF00850">
    <property type="entry name" value="Hist_deacetyl"/>
    <property type="match status" value="1"/>
</dbReference>
<name>A0A0N8QF26_PSESX</name>
<dbReference type="PANTHER" id="PTHR10625:SF19">
    <property type="entry name" value="HISTONE DEACETYLASE 12"/>
    <property type="match status" value="1"/>
</dbReference>
<proteinExistence type="inferred from homology"/>
<dbReference type="Gene3D" id="3.40.800.20">
    <property type="entry name" value="Histone deacetylase domain"/>
    <property type="match status" value="1"/>
</dbReference>
<protein>
    <submittedName>
        <fullName evidence="4">Histone deacetylase superfamily</fullName>
    </submittedName>
</protein>
<dbReference type="GO" id="GO:0016787">
    <property type="term" value="F:hydrolase activity"/>
    <property type="evidence" value="ECO:0007669"/>
    <property type="project" value="UniProtKB-KW"/>
</dbReference>
<evidence type="ECO:0000313" key="5">
    <source>
        <dbReference type="Proteomes" id="UP000050297"/>
    </source>
</evidence>
<dbReference type="AlphaFoldDB" id="A0A0N8QF26"/>
<comment type="caution">
    <text evidence="4">The sequence shown here is derived from an EMBL/GenBank/DDBJ whole genome shotgun (WGS) entry which is preliminary data.</text>
</comment>
<dbReference type="InterPro" id="IPR023696">
    <property type="entry name" value="Ureohydrolase_dom_sf"/>
</dbReference>
<dbReference type="InterPro" id="IPR037138">
    <property type="entry name" value="His_deacetylse_dom_sf"/>
</dbReference>
<dbReference type="Proteomes" id="UP000050297">
    <property type="component" value="Unassembled WGS sequence"/>
</dbReference>
<comment type="similarity">
    <text evidence="1">Belongs to the histone deacetylase family.</text>
</comment>
<dbReference type="EMBL" id="LJPM01000128">
    <property type="protein sequence ID" value="KPW24014.1"/>
    <property type="molecule type" value="Genomic_DNA"/>
</dbReference>
<evidence type="ECO:0000259" key="3">
    <source>
        <dbReference type="Pfam" id="PF00850"/>
    </source>
</evidence>